<comment type="subcellular location">
    <subcellularLocation>
        <location evidence="1">Membrane</location>
        <topology evidence="1">Multi-pass membrane protein</topology>
    </subcellularLocation>
</comment>
<feature type="transmembrane region" description="Helical" evidence="5">
    <location>
        <begin position="54"/>
        <end position="72"/>
    </location>
</feature>
<keyword evidence="2 5" id="KW-0812">Transmembrane</keyword>
<feature type="transmembrane region" description="Helical" evidence="5">
    <location>
        <begin position="187"/>
        <end position="206"/>
    </location>
</feature>
<evidence type="ECO:0000256" key="2">
    <source>
        <dbReference type="ARBA" id="ARBA00022692"/>
    </source>
</evidence>
<dbReference type="Pfam" id="PF00002">
    <property type="entry name" value="7tm_2"/>
    <property type="match status" value="1"/>
</dbReference>
<dbReference type="InterPro" id="IPR017981">
    <property type="entry name" value="GPCR_2-like_7TM"/>
</dbReference>
<organism evidence="7 8">
    <name type="scientific">Priapulus caudatus</name>
    <name type="common">Priapulid worm</name>
    <dbReference type="NCBI Taxonomy" id="37621"/>
    <lineage>
        <taxon>Eukaryota</taxon>
        <taxon>Metazoa</taxon>
        <taxon>Ecdysozoa</taxon>
        <taxon>Scalidophora</taxon>
        <taxon>Priapulida</taxon>
        <taxon>Priapulimorpha</taxon>
        <taxon>Priapulimorphida</taxon>
        <taxon>Priapulidae</taxon>
        <taxon>Priapulus</taxon>
    </lineage>
</organism>
<feature type="transmembrane region" description="Helical" evidence="5">
    <location>
        <begin position="30"/>
        <end position="48"/>
    </location>
</feature>
<dbReference type="PANTHER" id="PTHR12011">
    <property type="entry name" value="ADHESION G-PROTEIN COUPLED RECEPTOR"/>
    <property type="match status" value="1"/>
</dbReference>
<gene>
    <name evidence="8" type="primary">LOC106818302</name>
</gene>
<keyword evidence="7" id="KW-1185">Reference proteome</keyword>
<proteinExistence type="predicted"/>
<accession>A0ABM1F237</accession>
<feature type="transmembrane region" description="Helical" evidence="5">
    <location>
        <begin position="136"/>
        <end position="159"/>
    </location>
</feature>
<dbReference type="PROSITE" id="PS50261">
    <property type="entry name" value="G_PROTEIN_RECEP_F2_4"/>
    <property type="match status" value="1"/>
</dbReference>
<feature type="transmembrane region" description="Helical" evidence="5">
    <location>
        <begin position="212"/>
        <end position="229"/>
    </location>
</feature>
<evidence type="ECO:0000259" key="6">
    <source>
        <dbReference type="PROSITE" id="PS50261"/>
    </source>
</evidence>
<keyword evidence="3 5" id="KW-1133">Transmembrane helix</keyword>
<dbReference type="InterPro" id="IPR000832">
    <property type="entry name" value="GPCR_2_secretin-like"/>
</dbReference>
<protein>
    <submittedName>
        <fullName evidence="8">Adhesion G-protein coupled receptor D1-like</fullName>
    </submittedName>
</protein>
<evidence type="ECO:0000313" key="7">
    <source>
        <dbReference type="Proteomes" id="UP000695022"/>
    </source>
</evidence>
<reference evidence="8" key="1">
    <citation type="submission" date="2025-08" db="UniProtKB">
        <authorList>
            <consortium name="RefSeq"/>
        </authorList>
    </citation>
    <scope>IDENTIFICATION</scope>
</reference>
<dbReference type="PANTHER" id="PTHR12011:SF347">
    <property type="entry name" value="FI21270P1-RELATED"/>
    <property type="match status" value="1"/>
</dbReference>
<sequence>MAPPTPSTDTPIIRVVKTTAQVVTKGGSSFFMSMLIMSLLAFLAIWNFSPHRIIHMNMEISLLMAHLLLFIGDPAQPELCKAVSILLHYFFTASFAFMFLEGLHIYSLMAQIVPRNGILNRAENTLLGWCDCWLDVSSPLVVTAFVPNGIMIVCALILLESSGTANFRQLDDVDRPQLLSAQINQKANMVILPMMSISWVLGVMGYDYQDLSLFSLFGVFCSITGWMMFSSHSLGNEKVRAIFQQLWFKVISCFCPRKARNMNKIYEDEFDMNDDVWAVAPGSKMKHLW</sequence>
<evidence type="ECO:0000256" key="3">
    <source>
        <dbReference type="ARBA" id="ARBA00022989"/>
    </source>
</evidence>
<evidence type="ECO:0000256" key="5">
    <source>
        <dbReference type="SAM" id="Phobius"/>
    </source>
</evidence>
<dbReference type="Proteomes" id="UP000695022">
    <property type="component" value="Unplaced"/>
</dbReference>
<feature type="domain" description="G-protein coupled receptors family 2 profile 2" evidence="6">
    <location>
        <begin position="20"/>
        <end position="129"/>
    </location>
</feature>
<name>A0ABM1F237_PRICU</name>
<dbReference type="RefSeq" id="XP_014678508.1">
    <property type="nucleotide sequence ID" value="XM_014823022.1"/>
</dbReference>
<feature type="transmembrane region" description="Helical" evidence="5">
    <location>
        <begin position="79"/>
        <end position="100"/>
    </location>
</feature>
<dbReference type="GeneID" id="106818302"/>
<evidence type="ECO:0000256" key="1">
    <source>
        <dbReference type="ARBA" id="ARBA00004141"/>
    </source>
</evidence>
<dbReference type="Gene3D" id="1.20.1070.10">
    <property type="entry name" value="Rhodopsin 7-helix transmembrane proteins"/>
    <property type="match status" value="1"/>
</dbReference>
<evidence type="ECO:0000313" key="8">
    <source>
        <dbReference type="RefSeq" id="XP_014678508.1"/>
    </source>
</evidence>
<evidence type="ECO:0000256" key="4">
    <source>
        <dbReference type="ARBA" id="ARBA00023136"/>
    </source>
</evidence>
<keyword evidence="4 5" id="KW-0472">Membrane</keyword>